<dbReference type="EMBL" id="UFQT01000006">
    <property type="protein sequence ID" value="SSX17391.1"/>
    <property type="molecule type" value="Genomic_DNA"/>
</dbReference>
<evidence type="ECO:0000256" key="2">
    <source>
        <dbReference type="ARBA" id="ARBA00005241"/>
    </source>
</evidence>
<evidence type="ECO:0000256" key="4">
    <source>
        <dbReference type="ARBA" id="ARBA00022989"/>
    </source>
</evidence>
<dbReference type="CDD" id="cd17335">
    <property type="entry name" value="MFS_MFSD6"/>
    <property type="match status" value="1"/>
</dbReference>
<dbReference type="OMA" id="KMWGSIG"/>
<keyword evidence="5 7" id="KW-0472">Membrane</keyword>
<feature type="compositionally biased region" description="Polar residues" evidence="6">
    <location>
        <begin position="602"/>
        <end position="613"/>
    </location>
</feature>
<evidence type="ECO:0000256" key="1">
    <source>
        <dbReference type="ARBA" id="ARBA00004141"/>
    </source>
</evidence>
<reference evidence="9" key="1">
    <citation type="submission" date="2018-07" db="EMBL/GenBank/DDBJ databases">
        <authorList>
            <person name="Quirk P.G."/>
            <person name="Krulwich T.A."/>
        </authorList>
    </citation>
    <scope>NUCLEOTIDE SEQUENCE</scope>
</reference>
<dbReference type="Gene3D" id="1.20.1250.20">
    <property type="entry name" value="MFS general substrate transporter like domains"/>
    <property type="match status" value="3"/>
</dbReference>
<feature type="transmembrane region" description="Helical" evidence="7">
    <location>
        <begin position="106"/>
        <end position="125"/>
    </location>
</feature>
<evidence type="ECO:0000256" key="3">
    <source>
        <dbReference type="ARBA" id="ARBA00022692"/>
    </source>
</evidence>
<proteinExistence type="inferred from homology"/>
<dbReference type="InterPro" id="IPR051717">
    <property type="entry name" value="MFS_MFSD6"/>
</dbReference>
<comment type="similarity">
    <text evidence="2">Belongs to the major facilitator superfamily. MFSD6 family.</text>
</comment>
<evidence type="ECO:0000313" key="9">
    <source>
        <dbReference type="EMBL" id="SSX17391.1"/>
    </source>
</evidence>
<dbReference type="PANTHER" id="PTHR16172:SF30">
    <property type="entry name" value="SUGAR BABY, ISOFORM C"/>
    <property type="match status" value="1"/>
</dbReference>
<keyword evidence="4 7" id="KW-1133">Transmembrane helix</keyword>
<feature type="transmembrane region" description="Helical" evidence="7">
    <location>
        <begin position="49"/>
        <end position="69"/>
    </location>
</feature>
<dbReference type="InterPro" id="IPR036259">
    <property type="entry name" value="MFS_trans_sf"/>
</dbReference>
<sequence length="619" mass="69207">MIHSRSYSTYAFHCITVLVFQSSFILIALSNRMGLEINKRLLPLKAHYFTWNAGTAPVVPFIPTIIKQLGYSSNVLGTVYAVLPVVGLLSKPLFCSLADKFHKQKVLFLVFQLITAISFFLFVFIPPVVKESAVKLDCNDNISNFKYCLPNENSTFDHLNCALDRIVNVNDSSQMKCQSRCKINISDWETMCKHWNIQPICNDVAKEEIQFQAFVPRKHITPEGNCLHLRVDQIQFNGGNLTSLMCNEELPLFDIDCKISCNDSDVTDIIAPGISDKEAYGLYQFWLLFILLIVSWAGMAVVVSVGDAIAFEMLADQPHLYGNQRLWGAVGWGTLAFLTGFLVDKVSRGSTEKDYTIIFYMVLFIILLDILISSRLQHKQTKLSTNFLKDIGSIFTPNVIIFFLWCISIGFCTALVWNFLFWHLEELGSAQGCDYMEYMKTLQGIIMAIQCFGGELPFFILSGYILKKIGHINTMTLVLCAFGLRFLCYSFLTNPWYTIPIEFLNGLCFGLFYATMASYASIVAPAGTEATLQGLTGAVFEGIGVSLGSLLGGRLMGKIGGSLLFRYFGIAAWVAAALHALVQRFIKKPTKLHGKVQELQEEGSNSSGNITTDKFSDFS</sequence>
<feature type="transmembrane region" description="Helical" evidence="7">
    <location>
        <begin position="355"/>
        <end position="373"/>
    </location>
</feature>
<feature type="transmembrane region" description="Helical" evidence="7">
    <location>
        <begin position="394"/>
        <end position="422"/>
    </location>
</feature>
<accession>A0A336LKW0</accession>
<dbReference type="GO" id="GO:0016020">
    <property type="term" value="C:membrane"/>
    <property type="evidence" value="ECO:0007669"/>
    <property type="project" value="UniProtKB-SubCell"/>
</dbReference>
<evidence type="ECO:0000256" key="5">
    <source>
        <dbReference type="ARBA" id="ARBA00023136"/>
    </source>
</evidence>
<feature type="transmembrane region" description="Helical" evidence="7">
    <location>
        <begin position="503"/>
        <end position="522"/>
    </location>
</feature>
<evidence type="ECO:0000256" key="7">
    <source>
        <dbReference type="SAM" id="Phobius"/>
    </source>
</evidence>
<feature type="region of interest" description="Disordered" evidence="6">
    <location>
        <begin position="597"/>
        <end position="619"/>
    </location>
</feature>
<organism evidence="9">
    <name type="scientific">Culicoides sonorensis</name>
    <name type="common">Biting midge</name>
    <dbReference type="NCBI Taxonomy" id="179676"/>
    <lineage>
        <taxon>Eukaryota</taxon>
        <taxon>Metazoa</taxon>
        <taxon>Ecdysozoa</taxon>
        <taxon>Arthropoda</taxon>
        <taxon>Hexapoda</taxon>
        <taxon>Insecta</taxon>
        <taxon>Pterygota</taxon>
        <taxon>Neoptera</taxon>
        <taxon>Endopterygota</taxon>
        <taxon>Diptera</taxon>
        <taxon>Nematocera</taxon>
        <taxon>Chironomoidea</taxon>
        <taxon>Ceratopogonidae</taxon>
        <taxon>Ceratopogoninae</taxon>
        <taxon>Culicoides</taxon>
        <taxon>Monoculicoides</taxon>
    </lineage>
</organism>
<dbReference type="Pfam" id="PF12832">
    <property type="entry name" value="MFS_1_like"/>
    <property type="match status" value="1"/>
</dbReference>
<protein>
    <submittedName>
        <fullName evidence="9">CSON013643 protein</fullName>
    </submittedName>
</protein>
<dbReference type="AlphaFoldDB" id="A0A336LKW0"/>
<feature type="transmembrane region" description="Helical" evidence="7">
    <location>
        <begin position="285"/>
        <end position="305"/>
    </location>
</feature>
<gene>
    <name evidence="9" type="primary">CSON013643</name>
</gene>
<name>A0A336LKW0_CULSO</name>
<feature type="transmembrane region" description="Helical" evidence="7">
    <location>
        <begin position="326"/>
        <end position="343"/>
    </location>
</feature>
<feature type="domain" description="Major facilitator superfamily associated" evidence="8">
    <location>
        <begin position="42"/>
        <end position="566"/>
    </location>
</feature>
<dbReference type="InterPro" id="IPR024989">
    <property type="entry name" value="MFS_assoc_dom"/>
</dbReference>
<feature type="transmembrane region" description="Helical" evidence="7">
    <location>
        <begin position="534"/>
        <end position="552"/>
    </location>
</feature>
<feature type="transmembrane region" description="Helical" evidence="7">
    <location>
        <begin position="75"/>
        <end position="94"/>
    </location>
</feature>
<comment type="subcellular location">
    <subcellularLocation>
        <location evidence="1">Membrane</location>
        <topology evidence="1">Multi-pass membrane protein</topology>
    </subcellularLocation>
</comment>
<feature type="transmembrane region" description="Helical" evidence="7">
    <location>
        <begin position="442"/>
        <end position="465"/>
    </location>
</feature>
<dbReference type="SUPFAM" id="SSF103473">
    <property type="entry name" value="MFS general substrate transporter"/>
    <property type="match status" value="1"/>
</dbReference>
<feature type="transmembrane region" description="Helical" evidence="7">
    <location>
        <begin position="564"/>
        <end position="582"/>
    </location>
</feature>
<dbReference type="VEuPathDB" id="VectorBase:CSON013643"/>
<feature type="transmembrane region" description="Helical" evidence="7">
    <location>
        <begin position="6"/>
        <end position="29"/>
    </location>
</feature>
<keyword evidence="3 7" id="KW-0812">Transmembrane</keyword>
<evidence type="ECO:0000259" key="8">
    <source>
        <dbReference type="Pfam" id="PF12832"/>
    </source>
</evidence>
<dbReference type="PANTHER" id="PTHR16172">
    <property type="entry name" value="MAJOR FACILITATOR SUPERFAMILY DOMAIN-CONTAINING PROTEIN 6-LIKE"/>
    <property type="match status" value="1"/>
</dbReference>
<evidence type="ECO:0000256" key="6">
    <source>
        <dbReference type="SAM" id="MobiDB-lite"/>
    </source>
</evidence>